<protein>
    <submittedName>
        <fullName evidence="2 3">Porin</fullName>
    </submittedName>
</protein>
<accession>A0A376DRS8</accession>
<sequence>MKYQVKKFIGGYLASVSTMVLVFALSFITIIADAKQPAVSDTLQRPLLKVLKKLELSGTIRMRYTSSLENNIDVNGKEHSTDKTDEFTTNAFTLPQVRLVLSGNITDKLDVYFRANFAEFAQNPQNKVLEYAYATYHFNKSLALRAGLFRPEFGREDDIATDFLQSFDYTNQYNAFAENGWMSYQLGLSLLGKTKVASIPVTYSIGVFNGNGREGFTDSDNGKQVPARVTAEVIPGLELGLNGGFGKSRGNSVQAWGVDLNYEKKLNERLLLAILSEYKDGSNQSLLFNQSNADLRIKDYKVRGVYVLPSVQYKVYGSFVKAVEASFKYEYLDPSYVLSGSNVRQQYVPMLGIDFAEKYAVRLQVGMVIDHYGHNVENSVQYNSSRFLIQLQLRF</sequence>
<reference evidence="5" key="2">
    <citation type="submission" date="2018-11" db="EMBL/GenBank/DDBJ databases">
        <title>Proposal to divide the Flavobacteriaceae and reorganize its genera based on Amino Acid Identity values calculated from whole genome sequences.</title>
        <authorList>
            <person name="Nicholson A.C."/>
            <person name="Gulvik C.A."/>
            <person name="Whitney A.M."/>
            <person name="Humrighouse B.W."/>
            <person name="Bell M."/>
            <person name="Holmes B."/>
            <person name="Steigerwalt A.G."/>
            <person name="Villarma A."/>
            <person name="Sheth M."/>
            <person name="Batra D."/>
            <person name="Pryor J."/>
            <person name="Bernardet J.-F."/>
            <person name="Hugo C."/>
            <person name="Kampfer P."/>
            <person name="Newman J."/>
            <person name="McQuiston J.R."/>
        </authorList>
    </citation>
    <scope>NUCLEOTIDE SEQUENCE [LARGE SCALE GENOMIC DNA]</scope>
    <source>
        <strain evidence="5">G0188</strain>
    </source>
</reference>
<evidence type="ECO:0000256" key="1">
    <source>
        <dbReference type="SAM" id="Phobius"/>
    </source>
</evidence>
<dbReference type="EMBL" id="CP033920">
    <property type="protein sequence ID" value="AZA49475.1"/>
    <property type="molecule type" value="Genomic_DNA"/>
</dbReference>
<proteinExistence type="predicted"/>
<keyword evidence="1" id="KW-0472">Membrane</keyword>
<evidence type="ECO:0000313" key="2">
    <source>
        <dbReference type="EMBL" id="AZA49475.1"/>
    </source>
</evidence>
<organism evidence="3 4">
    <name type="scientific">Chryseobacterium carnipullorum</name>
    <dbReference type="NCBI Taxonomy" id="1124835"/>
    <lineage>
        <taxon>Bacteria</taxon>
        <taxon>Pseudomonadati</taxon>
        <taxon>Bacteroidota</taxon>
        <taxon>Flavobacteriia</taxon>
        <taxon>Flavobacteriales</taxon>
        <taxon>Weeksellaceae</taxon>
        <taxon>Chryseobacterium group</taxon>
        <taxon>Chryseobacterium</taxon>
    </lineage>
</organism>
<dbReference type="InterPro" id="IPR023614">
    <property type="entry name" value="Porin_dom_sf"/>
</dbReference>
<dbReference type="Pfam" id="PF07396">
    <property type="entry name" value="Porin_O_P"/>
    <property type="match status" value="1"/>
</dbReference>
<dbReference type="Gene3D" id="2.40.160.10">
    <property type="entry name" value="Porin"/>
    <property type="match status" value="1"/>
</dbReference>
<gene>
    <name evidence="2" type="ORF">EG346_15360</name>
    <name evidence="3" type="ORF">NCTC13533_01574</name>
</gene>
<name>A0A376DRS8_CHRCU</name>
<keyword evidence="1" id="KW-1133">Transmembrane helix</keyword>
<reference evidence="2" key="3">
    <citation type="submission" date="2018-11" db="EMBL/GenBank/DDBJ databases">
        <title>Proposal to divide the Flavobacteriaceae and reorganize its genera based on Amino Acid Identity values calculated from whole genome sequences.</title>
        <authorList>
            <person name="Nicholson A.C."/>
            <person name="Gulvik C.A."/>
            <person name="Whitney A.M."/>
            <person name="Humrighouse B.W."/>
            <person name="Bell M."/>
            <person name="Holmes B."/>
            <person name="Steigerwalt A."/>
            <person name="Villarma A."/>
            <person name="Sheth M."/>
            <person name="Batra D."/>
            <person name="Pryor J."/>
            <person name="Bernardet J.-F."/>
            <person name="Hugo C."/>
            <person name="Kampfer P."/>
            <person name="Newman J."/>
            <person name="Mcquiston J.R."/>
        </authorList>
    </citation>
    <scope>NUCLEOTIDE SEQUENCE [LARGE SCALE GENOMIC DNA]</scope>
    <source>
        <strain evidence="2">G0188</strain>
    </source>
</reference>
<dbReference type="SUPFAM" id="SSF56935">
    <property type="entry name" value="Porins"/>
    <property type="match status" value="1"/>
</dbReference>
<evidence type="ECO:0000313" key="4">
    <source>
        <dbReference type="Proteomes" id="UP000255224"/>
    </source>
</evidence>
<evidence type="ECO:0000313" key="5">
    <source>
        <dbReference type="Proteomes" id="UP000273270"/>
    </source>
</evidence>
<dbReference type="OrthoDB" id="1412624at2"/>
<dbReference type="EMBL" id="UFVQ01000003">
    <property type="protein sequence ID" value="STC94424.1"/>
    <property type="molecule type" value="Genomic_DNA"/>
</dbReference>
<accession>A0A3G6M7X5</accession>
<dbReference type="Proteomes" id="UP000273270">
    <property type="component" value="Chromosome"/>
</dbReference>
<keyword evidence="1" id="KW-0812">Transmembrane</keyword>
<dbReference type="KEGG" id="ccau:EG346_15360"/>
<feature type="transmembrane region" description="Helical" evidence="1">
    <location>
        <begin position="12"/>
        <end position="32"/>
    </location>
</feature>
<dbReference type="AlphaFoldDB" id="A0A376DRS8"/>
<evidence type="ECO:0000313" key="3">
    <source>
        <dbReference type="EMBL" id="STC94424.1"/>
    </source>
</evidence>
<dbReference type="InterPro" id="IPR010870">
    <property type="entry name" value="Porin_O/P"/>
</dbReference>
<keyword evidence="5" id="KW-1185">Reference proteome</keyword>
<reference evidence="3 4" key="1">
    <citation type="submission" date="2018-06" db="EMBL/GenBank/DDBJ databases">
        <authorList>
            <consortium name="Pathogen Informatics"/>
            <person name="Doyle S."/>
        </authorList>
    </citation>
    <scope>NUCLEOTIDE SEQUENCE [LARGE SCALE GENOMIC DNA]</scope>
    <source>
        <strain evidence="3 4">NCTC13533</strain>
    </source>
</reference>
<dbReference type="Proteomes" id="UP000255224">
    <property type="component" value="Unassembled WGS sequence"/>
</dbReference>
<dbReference type="RefSeq" id="WP_123879740.1">
    <property type="nucleotide sequence ID" value="NZ_CP033920.1"/>
</dbReference>